<protein>
    <submittedName>
        <fullName evidence="2">Uncharacterized protein</fullName>
    </submittedName>
</protein>
<evidence type="ECO:0000256" key="1">
    <source>
        <dbReference type="SAM" id="MobiDB-lite"/>
    </source>
</evidence>
<dbReference type="AlphaFoldDB" id="A0A5B7IHJ4"/>
<feature type="region of interest" description="Disordered" evidence="1">
    <location>
        <begin position="1"/>
        <end position="60"/>
    </location>
</feature>
<evidence type="ECO:0000313" key="2">
    <source>
        <dbReference type="EMBL" id="MPC81027.1"/>
    </source>
</evidence>
<sequence>MKEWRGSSQGGTRTKEKGGTMWACWERVEVGTQGSQSPPTPNKSRAPTGPVTHHNLTIPH</sequence>
<dbReference type="Proteomes" id="UP000324222">
    <property type="component" value="Unassembled WGS sequence"/>
</dbReference>
<feature type="compositionally biased region" description="Polar residues" evidence="1">
    <location>
        <begin position="1"/>
        <end position="12"/>
    </location>
</feature>
<feature type="compositionally biased region" description="Polar residues" evidence="1">
    <location>
        <begin position="32"/>
        <end position="45"/>
    </location>
</feature>
<accession>A0A5B7IHJ4</accession>
<keyword evidence="3" id="KW-1185">Reference proteome</keyword>
<comment type="caution">
    <text evidence="2">The sequence shown here is derived from an EMBL/GenBank/DDBJ whole genome shotgun (WGS) entry which is preliminary data.</text>
</comment>
<dbReference type="EMBL" id="VSRR010055708">
    <property type="protein sequence ID" value="MPC81027.1"/>
    <property type="molecule type" value="Genomic_DNA"/>
</dbReference>
<reference evidence="2 3" key="1">
    <citation type="submission" date="2019-05" db="EMBL/GenBank/DDBJ databases">
        <title>Another draft genome of Portunus trituberculatus and its Hox gene families provides insights of decapod evolution.</title>
        <authorList>
            <person name="Jeong J.-H."/>
            <person name="Song I."/>
            <person name="Kim S."/>
            <person name="Choi T."/>
            <person name="Kim D."/>
            <person name="Ryu S."/>
            <person name="Kim W."/>
        </authorList>
    </citation>
    <scope>NUCLEOTIDE SEQUENCE [LARGE SCALE GENOMIC DNA]</scope>
    <source>
        <tissue evidence="2">Muscle</tissue>
    </source>
</reference>
<organism evidence="2 3">
    <name type="scientific">Portunus trituberculatus</name>
    <name type="common">Swimming crab</name>
    <name type="synonym">Neptunus trituberculatus</name>
    <dbReference type="NCBI Taxonomy" id="210409"/>
    <lineage>
        <taxon>Eukaryota</taxon>
        <taxon>Metazoa</taxon>
        <taxon>Ecdysozoa</taxon>
        <taxon>Arthropoda</taxon>
        <taxon>Crustacea</taxon>
        <taxon>Multicrustacea</taxon>
        <taxon>Malacostraca</taxon>
        <taxon>Eumalacostraca</taxon>
        <taxon>Eucarida</taxon>
        <taxon>Decapoda</taxon>
        <taxon>Pleocyemata</taxon>
        <taxon>Brachyura</taxon>
        <taxon>Eubrachyura</taxon>
        <taxon>Portunoidea</taxon>
        <taxon>Portunidae</taxon>
        <taxon>Portuninae</taxon>
        <taxon>Portunus</taxon>
    </lineage>
</organism>
<proteinExistence type="predicted"/>
<evidence type="ECO:0000313" key="3">
    <source>
        <dbReference type="Proteomes" id="UP000324222"/>
    </source>
</evidence>
<name>A0A5B7IHJ4_PORTR</name>
<gene>
    <name evidence="2" type="ORF">E2C01_075627</name>
</gene>